<dbReference type="PANTHER" id="PTHR23404">
    <property type="entry name" value="MOLYBDOPTERIN SYNTHASE RELATED"/>
    <property type="match status" value="1"/>
</dbReference>
<evidence type="ECO:0000313" key="14">
    <source>
        <dbReference type="Proteomes" id="UP000296034"/>
    </source>
</evidence>
<evidence type="ECO:0000256" key="11">
    <source>
        <dbReference type="ARBA" id="ARBA00032474"/>
    </source>
</evidence>
<dbReference type="FunFam" id="3.90.1170.40:FF:000001">
    <property type="entry name" value="Molybdopterin synthase catalytic subunit MoaE"/>
    <property type="match status" value="1"/>
</dbReference>
<keyword evidence="6" id="KW-0501">Molybdenum cofactor biosynthesis</keyword>
<evidence type="ECO:0000256" key="5">
    <source>
        <dbReference type="ARBA" id="ARBA00022679"/>
    </source>
</evidence>
<name>A0A2P5SYY4_9GAMM</name>
<dbReference type="EC" id="2.8.1.12" evidence="3"/>
<dbReference type="Proteomes" id="UP000296034">
    <property type="component" value="Unassembled WGS sequence"/>
</dbReference>
<keyword evidence="5" id="KW-0808">Transferase</keyword>
<evidence type="ECO:0000256" key="9">
    <source>
        <dbReference type="ARBA" id="ARBA00030407"/>
    </source>
</evidence>
<evidence type="ECO:0000256" key="1">
    <source>
        <dbReference type="ARBA" id="ARBA00005046"/>
    </source>
</evidence>
<dbReference type="OrthoDB" id="9803224at2"/>
<dbReference type="EMBL" id="PDKS01000001">
    <property type="protein sequence ID" value="PPI87551.1"/>
    <property type="molecule type" value="Genomic_DNA"/>
</dbReference>
<reference evidence="13 14" key="1">
    <citation type="journal article" date="2018" name="Genome Biol. Evol.">
        <title>Cladogenesis and Genomic Streamlining in Extracellular Endosymbionts of Tropical Stink Bugs.</title>
        <authorList>
            <person name="Otero-Bravo A."/>
            <person name="Goffredi S."/>
            <person name="Sabree Z.L."/>
        </authorList>
    </citation>
    <scope>NUCLEOTIDE SEQUENCE [LARGE SCALE GENOMIC DNA]</scope>
    <source>
        <strain evidence="13 14">SoET</strain>
    </source>
</reference>
<comment type="subunit">
    <text evidence="7">Heterotetramer of 2 MoaD subunits and 2 MoaE subunits. Also stable as homodimer. The enzyme changes between these two forms during catalysis.</text>
</comment>
<dbReference type="SUPFAM" id="SSF54690">
    <property type="entry name" value="Molybdopterin synthase subunit MoaE"/>
    <property type="match status" value="1"/>
</dbReference>
<organism evidence="13 14">
    <name type="scientific">Candidatus Pantoea edessiphila</name>
    <dbReference type="NCBI Taxonomy" id="2044610"/>
    <lineage>
        <taxon>Bacteria</taxon>
        <taxon>Pseudomonadati</taxon>
        <taxon>Pseudomonadota</taxon>
        <taxon>Gammaproteobacteria</taxon>
        <taxon>Enterobacterales</taxon>
        <taxon>Erwiniaceae</taxon>
        <taxon>Pantoea</taxon>
    </lineage>
</organism>
<dbReference type="AlphaFoldDB" id="A0A2P5SYY4"/>
<evidence type="ECO:0000256" key="2">
    <source>
        <dbReference type="ARBA" id="ARBA00005426"/>
    </source>
</evidence>
<evidence type="ECO:0000313" key="13">
    <source>
        <dbReference type="EMBL" id="PPI87551.1"/>
    </source>
</evidence>
<evidence type="ECO:0000256" key="8">
    <source>
        <dbReference type="ARBA" id="ARBA00029745"/>
    </source>
</evidence>
<proteinExistence type="inferred from homology"/>
<comment type="caution">
    <text evidence="13">The sequence shown here is derived from an EMBL/GenBank/DDBJ whole genome shotgun (WGS) entry which is preliminary data.</text>
</comment>
<evidence type="ECO:0000256" key="10">
    <source>
        <dbReference type="ARBA" id="ARBA00030781"/>
    </source>
</evidence>
<dbReference type="RefSeq" id="WP_136131547.1">
    <property type="nucleotide sequence ID" value="NZ_PDKS01000001.1"/>
</dbReference>
<evidence type="ECO:0000256" key="3">
    <source>
        <dbReference type="ARBA" id="ARBA00011950"/>
    </source>
</evidence>
<dbReference type="UniPathway" id="UPA00344"/>
<comment type="catalytic activity">
    <reaction evidence="12">
        <text>2 [molybdopterin-synthase sulfur-carrier protein]-C-terminal-Gly-aminoethanethioate + cyclic pyranopterin phosphate + H2O = molybdopterin + 2 [molybdopterin-synthase sulfur-carrier protein]-C-terminal Gly-Gly + 2 H(+)</text>
        <dbReference type="Rhea" id="RHEA:26333"/>
        <dbReference type="Rhea" id="RHEA-COMP:12202"/>
        <dbReference type="Rhea" id="RHEA-COMP:19907"/>
        <dbReference type="ChEBI" id="CHEBI:15377"/>
        <dbReference type="ChEBI" id="CHEBI:15378"/>
        <dbReference type="ChEBI" id="CHEBI:58698"/>
        <dbReference type="ChEBI" id="CHEBI:59648"/>
        <dbReference type="ChEBI" id="CHEBI:90778"/>
        <dbReference type="ChEBI" id="CHEBI:232372"/>
        <dbReference type="EC" id="2.8.1.12"/>
    </reaction>
</comment>
<dbReference type="NCBIfam" id="NF007959">
    <property type="entry name" value="PRK10678.1"/>
    <property type="match status" value="1"/>
</dbReference>
<dbReference type="InterPro" id="IPR036563">
    <property type="entry name" value="MoaE_sf"/>
</dbReference>
<dbReference type="GO" id="GO:0030366">
    <property type="term" value="F:molybdopterin synthase activity"/>
    <property type="evidence" value="ECO:0007669"/>
    <property type="project" value="UniProtKB-EC"/>
</dbReference>
<comment type="pathway">
    <text evidence="1">Cofactor biosynthesis; molybdopterin biosynthesis.</text>
</comment>
<comment type="similarity">
    <text evidence="2">Belongs to the MoaE family.</text>
</comment>
<sequence length="150" mass="17705">METKISINKKPFNIGKEYCWLSNSLEEGATVIFIGKVRNHNLGDKVKELTLEYYPGMTEKVLQIIIDNTRKRWFLQRIRVIHRIGKLIPGNEIVFIGINSIHRSEAFNAVEFIIDHIKTRALFWKNEKTEFGNRWIDVCNSDYDAIVRWH</sequence>
<evidence type="ECO:0000256" key="4">
    <source>
        <dbReference type="ARBA" id="ARBA00013858"/>
    </source>
</evidence>
<accession>A0A2P5SYY4</accession>
<dbReference type="CDD" id="cd00756">
    <property type="entry name" value="MoaE"/>
    <property type="match status" value="1"/>
</dbReference>
<dbReference type="GO" id="GO:0006777">
    <property type="term" value="P:Mo-molybdopterin cofactor biosynthetic process"/>
    <property type="evidence" value="ECO:0007669"/>
    <property type="project" value="UniProtKB-KW"/>
</dbReference>
<evidence type="ECO:0000256" key="12">
    <source>
        <dbReference type="ARBA" id="ARBA00049878"/>
    </source>
</evidence>
<dbReference type="Gene3D" id="3.90.1170.40">
    <property type="entry name" value="Molybdopterin biosynthesis MoaE subunit"/>
    <property type="match status" value="1"/>
</dbReference>
<dbReference type="InterPro" id="IPR003448">
    <property type="entry name" value="Mopterin_biosynth_MoaE"/>
</dbReference>
<evidence type="ECO:0000256" key="6">
    <source>
        <dbReference type="ARBA" id="ARBA00023150"/>
    </source>
</evidence>
<evidence type="ECO:0000256" key="7">
    <source>
        <dbReference type="ARBA" id="ARBA00026066"/>
    </source>
</evidence>
<dbReference type="Pfam" id="PF02391">
    <property type="entry name" value="MoaE"/>
    <property type="match status" value="1"/>
</dbReference>
<gene>
    <name evidence="13" type="ORF">CRV11_01315</name>
</gene>
<protein>
    <recommendedName>
        <fullName evidence="4">Molybdopterin synthase catalytic subunit</fullName>
        <ecNumber evidence="3">2.8.1.12</ecNumber>
    </recommendedName>
    <alternativeName>
        <fullName evidence="10">MPT synthase subunit 2</fullName>
    </alternativeName>
    <alternativeName>
        <fullName evidence="8">Molybdenum cofactor biosynthesis protein E</fullName>
    </alternativeName>
    <alternativeName>
        <fullName evidence="9">Molybdopterin-converting factor large subunit</fullName>
    </alternativeName>
    <alternativeName>
        <fullName evidence="11">Molybdopterin-converting factor subunit 2</fullName>
    </alternativeName>
</protein>